<dbReference type="Proteomes" id="UP001305414">
    <property type="component" value="Unassembled WGS sequence"/>
</dbReference>
<organism evidence="2 3">
    <name type="scientific">Xylaria bambusicola</name>
    <dbReference type="NCBI Taxonomy" id="326684"/>
    <lineage>
        <taxon>Eukaryota</taxon>
        <taxon>Fungi</taxon>
        <taxon>Dikarya</taxon>
        <taxon>Ascomycota</taxon>
        <taxon>Pezizomycotina</taxon>
        <taxon>Sordariomycetes</taxon>
        <taxon>Xylariomycetidae</taxon>
        <taxon>Xylariales</taxon>
        <taxon>Xylariaceae</taxon>
        <taxon>Xylaria</taxon>
    </lineage>
</organism>
<evidence type="ECO:0000256" key="1">
    <source>
        <dbReference type="SAM" id="Phobius"/>
    </source>
</evidence>
<feature type="transmembrane region" description="Helical" evidence="1">
    <location>
        <begin position="138"/>
        <end position="160"/>
    </location>
</feature>
<feature type="transmembrane region" description="Helical" evidence="1">
    <location>
        <begin position="200"/>
        <end position="220"/>
    </location>
</feature>
<evidence type="ECO:0000313" key="2">
    <source>
        <dbReference type="EMBL" id="KAK5634133.1"/>
    </source>
</evidence>
<protein>
    <submittedName>
        <fullName evidence="2">Uncharacterized protein</fullName>
    </submittedName>
</protein>
<dbReference type="Pfam" id="PF10067">
    <property type="entry name" value="DUF2306"/>
    <property type="match status" value="1"/>
</dbReference>
<keyword evidence="1" id="KW-1133">Transmembrane helix</keyword>
<comment type="caution">
    <text evidence="2">The sequence shown here is derived from an EMBL/GenBank/DDBJ whole genome shotgun (WGS) entry which is preliminary data.</text>
</comment>
<accession>A0AAN7ZC80</accession>
<keyword evidence="1" id="KW-0812">Transmembrane</keyword>
<reference evidence="2 3" key="1">
    <citation type="submission" date="2023-10" db="EMBL/GenBank/DDBJ databases">
        <title>Draft genome sequence of Xylaria bambusicola isolate GMP-LS, the root and basal stem rot pathogen of sugarcane in Indonesia.</title>
        <authorList>
            <person name="Selvaraj P."/>
            <person name="Muralishankar V."/>
            <person name="Muruganantham S."/>
            <person name="Sp S."/>
            <person name="Haryani S."/>
            <person name="Lau K.J.X."/>
            <person name="Naqvi N.I."/>
        </authorList>
    </citation>
    <scope>NUCLEOTIDE SEQUENCE [LARGE SCALE GENOMIC DNA]</scope>
    <source>
        <strain evidence="2">GMP-LS</strain>
    </source>
</reference>
<evidence type="ECO:0000313" key="3">
    <source>
        <dbReference type="Proteomes" id="UP001305414"/>
    </source>
</evidence>
<feature type="transmembrane region" description="Helical" evidence="1">
    <location>
        <begin position="232"/>
        <end position="250"/>
    </location>
</feature>
<dbReference type="InterPro" id="IPR018750">
    <property type="entry name" value="DUF2306_membrane"/>
</dbReference>
<gene>
    <name evidence="2" type="ORF">RRF57_009847</name>
</gene>
<name>A0AAN7ZC80_9PEZI</name>
<feature type="transmembrane region" description="Helical" evidence="1">
    <location>
        <begin position="80"/>
        <end position="98"/>
    </location>
</feature>
<sequence>MLYQNPQYLYLIAYPVDILAHLERHTPASIAKYIDILQTYSHQSHTMADASRPDANRQQANDSAKTARKMYEVFGFRRSLSFYYFAFFAGIFTLFSVYRFQFLNFNGVFCSEEVKNRANHAAPGECHYMPQQPYKTAFLVHLVTILFAAILACVQFVPILRHNYPGFHKRNGYLVTSLSFIGTFAIPVILPISFGGGLDIQLSGWTVGLAFLWALSRAIVNIRAHRIDRHRVWMLRAWFWAGCIITQRIIQMISVKVINSGPTLYVMPCEKINSMLGEHIFDFYRECTVQTSAIVAGTMHNPTSVVEVAAALDGAFGPALFLAFIIHAIGIEVYLFMTFDENERLQKISVERQAKDVQDKKAAAQKANPAALAAQANWPSRQGKWCGFYEQEYPNETFEWRTSLAVGN</sequence>
<dbReference type="EMBL" id="JAWHQM010000038">
    <property type="protein sequence ID" value="KAK5634133.1"/>
    <property type="molecule type" value="Genomic_DNA"/>
</dbReference>
<dbReference type="AlphaFoldDB" id="A0AAN7ZC80"/>
<proteinExistence type="predicted"/>
<keyword evidence="1" id="KW-0472">Membrane</keyword>
<feature type="transmembrane region" description="Helical" evidence="1">
    <location>
        <begin position="172"/>
        <end position="194"/>
    </location>
</feature>
<feature type="transmembrane region" description="Helical" evidence="1">
    <location>
        <begin position="315"/>
        <end position="337"/>
    </location>
</feature>
<keyword evidence="3" id="KW-1185">Reference proteome</keyword>